<dbReference type="SMART" id="SM00347">
    <property type="entry name" value="HTH_MARR"/>
    <property type="match status" value="1"/>
</dbReference>
<dbReference type="PANTHER" id="PTHR42756">
    <property type="entry name" value="TRANSCRIPTIONAL REGULATOR, MARR"/>
    <property type="match status" value="1"/>
</dbReference>
<dbReference type="KEGG" id="paun:MJA45_22400"/>
<reference evidence="5 6" key="1">
    <citation type="submission" date="2022-02" db="EMBL/GenBank/DDBJ databases">
        <title>Paenibacillus sp. MBLB1776 Whole Genome Shotgun Sequencing.</title>
        <authorList>
            <person name="Hwang C.Y."/>
            <person name="Cho E.-S."/>
            <person name="Seo M.-J."/>
        </authorList>
    </citation>
    <scope>NUCLEOTIDE SEQUENCE [LARGE SCALE GENOMIC DNA]</scope>
    <source>
        <strain evidence="5 6">MBLB1776</strain>
    </source>
</reference>
<evidence type="ECO:0000256" key="3">
    <source>
        <dbReference type="ARBA" id="ARBA00023163"/>
    </source>
</evidence>
<keyword evidence="2" id="KW-0238">DNA-binding</keyword>
<sequence length="142" mass="16693">MQEEESILTFCLYFTANRFARDITKLAEKNYEFSDLSPSYLYLLMVVHFNPDITQKEICHKLSIAPSTSTRFIDKLVKERLVLRRMKGKESFISLTEEGEKTYQAFRSSLKKLFDDYSEVLGREFSLKLSEMLHEASLKLEK</sequence>
<evidence type="ECO:0000259" key="4">
    <source>
        <dbReference type="SMART" id="SM00347"/>
    </source>
</evidence>
<protein>
    <submittedName>
        <fullName evidence="5">MarR family transcriptional regulator</fullName>
    </submittedName>
</protein>
<accession>A0AA96RCB3</accession>
<keyword evidence="1" id="KW-0805">Transcription regulation</keyword>
<dbReference type="RefSeq" id="WP_315604119.1">
    <property type="nucleotide sequence ID" value="NZ_CP130318.1"/>
</dbReference>
<gene>
    <name evidence="5" type="ORF">MJA45_22400</name>
</gene>
<keyword evidence="3" id="KW-0804">Transcription</keyword>
<proteinExistence type="predicted"/>
<name>A0AA96RCB3_9BACL</name>
<dbReference type="InterPro" id="IPR036390">
    <property type="entry name" value="WH_DNA-bd_sf"/>
</dbReference>
<evidence type="ECO:0000256" key="1">
    <source>
        <dbReference type="ARBA" id="ARBA00023015"/>
    </source>
</evidence>
<keyword evidence="6" id="KW-1185">Reference proteome</keyword>
<dbReference type="AlphaFoldDB" id="A0AA96RCB3"/>
<dbReference type="Gene3D" id="1.10.10.10">
    <property type="entry name" value="Winged helix-like DNA-binding domain superfamily/Winged helix DNA-binding domain"/>
    <property type="match status" value="1"/>
</dbReference>
<dbReference type="PANTHER" id="PTHR42756:SF1">
    <property type="entry name" value="TRANSCRIPTIONAL REPRESSOR OF EMRAB OPERON"/>
    <property type="match status" value="1"/>
</dbReference>
<dbReference type="Pfam" id="PF12802">
    <property type="entry name" value="MarR_2"/>
    <property type="match status" value="1"/>
</dbReference>
<evidence type="ECO:0000313" key="6">
    <source>
        <dbReference type="Proteomes" id="UP001305702"/>
    </source>
</evidence>
<dbReference type="Proteomes" id="UP001305702">
    <property type="component" value="Chromosome"/>
</dbReference>
<dbReference type="SUPFAM" id="SSF46785">
    <property type="entry name" value="Winged helix' DNA-binding domain"/>
    <property type="match status" value="1"/>
</dbReference>
<dbReference type="InterPro" id="IPR036388">
    <property type="entry name" value="WH-like_DNA-bd_sf"/>
</dbReference>
<organism evidence="5 6">
    <name type="scientific">Paenibacillus aurantius</name>
    <dbReference type="NCBI Taxonomy" id="2918900"/>
    <lineage>
        <taxon>Bacteria</taxon>
        <taxon>Bacillati</taxon>
        <taxon>Bacillota</taxon>
        <taxon>Bacilli</taxon>
        <taxon>Bacillales</taxon>
        <taxon>Paenibacillaceae</taxon>
        <taxon>Paenibacillus</taxon>
    </lineage>
</organism>
<dbReference type="GO" id="GO:0003700">
    <property type="term" value="F:DNA-binding transcription factor activity"/>
    <property type="evidence" value="ECO:0007669"/>
    <property type="project" value="InterPro"/>
</dbReference>
<feature type="domain" description="HTH marR-type" evidence="4">
    <location>
        <begin position="29"/>
        <end position="126"/>
    </location>
</feature>
<evidence type="ECO:0000313" key="5">
    <source>
        <dbReference type="EMBL" id="WNQ10345.1"/>
    </source>
</evidence>
<dbReference type="InterPro" id="IPR000835">
    <property type="entry name" value="HTH_MarR-typ"/>
</dbReference>
<dbReference type="EMBL" id="CP130318">
    <property type="protein sequence ID" value="WNQ10345.1"/>
    <property type="molecule type" value="Genomic_DNA"/>
</dbReference>
<dbReference type="GO" id="GO:0003677">
    <property type="term" value="F:DNA binding"/>
    <property type="evidence" value="ECO:0007669"/>
    <property type="project" value="UniProtKB-KW"/>
</dbReference>
<evidence type="ECO:0000256" key="2">
    <source>
        <dbReference type="ARBA" id="ARBA00023125"/>
    </source>
</evidence>